<dbReference type="AlphaFoldDB" id="A0AA86VUQ2"/>
<name>A0AA86VUQ2_9FABA</name>
<evidence type="ECO:0000313" key="1">
    <source>
        <dbReference type="EMBL" id="CAJ1972039.1"/>
    </source>
</evidence>
<accession>A0AA86VUQ2</accession>
<protein>
    <submittedName>
        <fullName evidence="1">Uncharacterized protein</fullName>
    </submittedName>
</protein>
<gene>
    <name evidence="1" type="ORF">AYBTSS11_LOCUS24051</name>
</gene>
<dbReference type="Proteomes" id="UP001189624">
    <property type="component" value="Chromosome 8"/>
</dbReference>
<dbReference type="EMBL" id="OY731405">
    <property type="protein sequence ID" value="CAJ1972039.1"/>
    <property type="molecule type" value="Genomic_DNA"/>
</dbReference>
<keyword evidence="2" id="KW-1185">Reference proteome</keyword>
<evidence type="ECO:0000313" key="2">
    <source>
        <dbReference type="Proteomes" id="UP001189624"/>
    </source>
</evidence>
<organism evidence="1 2">
    <name type="scientific">Sphenostylis stenocarpa</name>
    <dbReference type="NCBI Taxonomy" id="92480"/>
    <lineage>
        <taxon>Eukaryota</taxon>
        <taxon>Viridiplantae</taxon>
        <taxon>Streptophyta</taxon>
        <taxon>Embryophyta</taxon>
        <taxon>Tracheophyta</taxon>
        <taxon>Spermatophyta</taxon>
        <taxon>Magnoliopsida</taxon>
        <taxon>eudicotyledons</taxon>
        <taxon>Gunneridae</taxon>
        <taxon>Pentapetalae</taxon>
        <taxon>rosids</taxon>
        <taxon>fabids</taxon>
        <taxon>Fabales</taxon>
        <taxon>Fabaceae</taxon>
        <taxon>Papilionoideae</taxon>
        <taxon>50 kb inversion clade</taxon>
        <taxon>NPAAA clade</taxon>
        <taxon>indigoferoid/millettioid clade</taxon>
        <taxon>Phaseoleae</taxon>
        <taxon>Sphenostylis</taxon>
    </lineage>
</organism>
<reference evidence="1" key="1">
    <citation type="submission" date="2023-10" db="EMBL/GenBank/DDBJ databases">
        <authorList>
            <person name="Domelevo Entfellner J.-B."/>
        </authorList>
    </citation>
    <scope>NUCLEOTIDE SEQUENCE</scope>
</reference>
<sequence>MMVEGAERRENPTPPLLDKISKDENSKTWILSRNTLIASFGIVKIQVWESGFSITYVPSWKE</sequence>
<dbReference type="Gramene" id="rna-AYBTSS11_LOCUS24051">
    <property type="protein sequence ID" value="CAJ1972039.1"/>
    <property type="gene ID" value="gene-AYBTSS11_LOCUS24051"/>
</dbReference>
<proteinExistence type="predicted"/>